<dbReference type="GO" id="GO:0006515">
    <property type="term" value="P:protein quality control for misfolded or incompletely synthesized proteins"/>
    <property type="evidence" value="ECO:0007669"/>
    <property type="project" value="TreeGrafter"/>
</dbReference>
<dbReference type="Pfam" id="PF17820">
    <property type="entry name" value="PDZ_6"/>
    <property type="match status" value="1"/>
</dbReference>
<keyword evidence="4 11" id="KW-0732">Signal</keyword>
<evidence type="ECO:0000256" key="6">
    <source>
        <dbReference type="ARBA" id="ARBA00022764"/>
    </source>
</evidence>
<dbReference type="InterPro" id="IPR011782">
    <property type="entry name" value="Pept_S1C_Do"/>
</dbReference>
<dbReference type="SUPFAM" id="SSF50156">
    <property type="entry name" value="PDZ domain-like"/>
    <property type="match status" value="2"/>
</dbReference>
<dbReference type="Gene3D" id="2.40.10.120">
    <property type="match status" value="1"/>
</dbReference>
<dbReference type="PRINTS" id="PR00834">
    <property type="entry name" value="PROTEASES2C"/>
</dbReference>
<feature type="binding site" evidence="10">
    <location>
        <position position="101"/>
    </location>
    <ligand>
        <name>substrate</name>
    </ligand>
</feature>
<evidence type="ECO:0000313" key="14">
    <source>
        <dbReference type="Proteomes" id="UP000679352"/>
    </source>
</evidence>
<dbReference type="KEGG" id="gfu:KM031_12220"/>
<feature type="active site" description="Charge relay system" evidence="9">
    <location>
        <position position="101"/>
    </location>
</feature>
<feature type="binding site" evidence="10">
    <location>
        <begin position="205"/>
        <end position="207"/>
    </location>
    <ligand>
        <name>substrate</name>
    </ligand>
</feature>
<keyword evidence="7" id="KW-0378">Hydrolase</keyword>
<dbReference type="Pfam" id="PF13180">
    <property type="entry name" value="PDZ_2"/>
    <property type="match status" value="1"/>
</dbReference>
<evidence type="ECO:0000256" key="11">
    <source>
        <dbReference type="SAM" id="SignalP"/>
    </source>
</evidence>
<dbReference type="Proteomes" id="UP000679352">
    <property type="component" value="Chromosome"/>
</dbReference>
<feature type="signal peptide" evidence="11">
    <location>
        <begin position="1"/>
        <end position="19"/>
    </location>
</feature>
<evidence type="ECO:0000256" key="2">
    <source>
        <dbReference type="ARBA" id="ARBA00010541"/>
    </source>
</evidence>
<dbReference type="InterPro" id="IPR001478">
    <property type="entry name" value="PDZ"/>
</dbReference>
<gene>
    <name evidence="13" type="ORF">KM031_12220</name>
</gene>
<dbReference type="GO" id="GO:0004252">
    <property type="term" value="F:serine-type endopeptidase activity"/>
    <property type="evidence" value="ECO:0007669"/>
    <property type="project" value="InterPro"/>
</dbReference>
<keyword evidence="14" id="KW-1185">Reference proteome</keyword>
<evidence type="ECO:0000256" key="7">
    <source>
        <dbReference type="ARBA" id="ARBA00022801"/>
    </source>
</evidence>
<feature type="chain" id="PRO_5038386319" evidence="11">
    <location>
        <begin position="20"/>
        <end position="460"/>
    </location>
</feature>
<dbReference type="RefSeq" id="WP_215504637.1">
    <property type="nucleotide sequence ID" value="NZ_CP076361.1"/>
</dbReference>
<proteinExistence type="inferred from homology"/>
<dbReference type="SUPFAM" id="SSF50494">
    <property type="entry name" value="Trypsin-like serine proteases"/>
    <property type="match status" value="1"/>
</dbReference>
<accession>A0A975P4D1</accession>
<evidence type="ECO:0000256" key="3">
    <source>
        <dbReference type="ARBA" id="ARBA00022670"/>
    </source>
</evidence>
<evidence type="ECO:0000256" key="5">
    <source>
        <dbReference type="ARBA" id="ARBA00022737"/>
    </source>
</evidence>
<dbReference type="EMBL" id="CP076361">
    <property type="protein sequence ID" value="QWK89604.1"/>
    <property type="molecule type" value="Genomic_DNA"/>
</dbReference>
<name>A0A975P4D1_9RHOB</name>
<dbReference type="PANTHER" id="PTHR22939">
    <property type="entry name" value="SERINE PROTEASE FAMILY S1C HTRA-RELATED"/>
    <property type="match status" value="1"/>
</dbReference>
<comment type="subcellular location">
    <subcellularLocation>
        <location evidence="1">Periplasm</location>
    </subcellularLocation>
</comment>
<dbReference type="InterPro" id="IPR041489">
    <property type="entry name" value="PDZ_6"/>
</dbReference>
<dbReference type="PANTHER" id="PTHR22939:SF129">
    <property type="entry name" value="SERINE PROTEASE HTRA2, MITOCHONDRIAL"/>
    <property type="match status" value="1"/>
</dbReference>
<evidence type="ECO:0000256" key="9">
    <source>
        <dbReference type="PIRSR" id="PIRSR611782-1"/>
    </source>
</evidence>
<evidence type="ECO:0000256" key="10">
    <source>
        <dbReference type="PIRSR" id="PIRSR611782-2"/>
    </source>
</evidence>
<evidence type="ECO:0000313" key="13">
    <source>
        <dbReference type="EMBL" id="QWK89604.1"/>
    </source>
</evidence>
<evidence type="ECO:0000259" key="12">
    <source>
        <dbReference type="PROSITE" id="PS50106"/>
    </source>
</evidence>
<feature type="binding site" evidence="10">
    <location>
        <position position="131"/>
    </location>
    <ligand>
        <name>substrate</name>
    </ligand>
</feature>
<dbReference type="SMART" id="SM00228">
    <property type="entry name" value="PDZ"/>
    <property type="match status" value="2"/>
</dbReference>
<evidence type="ECO:0000256" key="8">
    <source>
        <dbReference type="ARBA" id="ARBA00022825"/>
    </source>
</evidence>
<dbReference type="AlphaFoldDB" id="A0A975P4D1"/>
<reference evidence="13" key="1">
    <citation type="submission" date="2021-06" db="EMBL/GenBank/DDBJ databases">
        <title>Direct submission.</title>
        <authorList>
            <person name="Lee C.-S."/>
            <person name="Jin L."/>
        </authorList>
    </citation>
    <scope>NUCLEOTIDE SEQUENCE</scope>
    <source>
        <strain evidence="13">Con5</strain>
    </source>
</reference>
<feature type="active site" description="Charge relay system" evidence="9">
    <location>
        <position position="207"/>
    </location>
</feature>
<dbReference type="Gene3D" id="2.30.42.60">
    <property type="match status" value="1"/>
</dbReference>
<dbReference type="InterPro" id="IPR001940">
    <property type="entry name" value="Peptidase_S1C"/>
</dbReference>
<keyword evidence="3" id="KW-0645">Protease</keyword>
<comment type="similarity">
    <text evidence="2">Belongs to the peptidase S1C family.</text>
</comment>
<sequence length="460" mass="48424">MIRFPTLILALWCALPLSAETVPQSAPEISLSFAPVVRSAAPAVVNIYATVVVQRRETPFAGDPFFEQFFQGYGRSTPRLENALGSGVIVAADGVVVSNYHVVAQATEIRVELADRREFRAHVLLADEEADLAVLQLEGAQDLPALPLRNSDDLEVGELVLAIGNPFGVGQTVSSGIISGLGRSTLSIGAGRGYFIQTDAAINPGNSGGALVDVRGQLVGINTAILTKGGGSNGIGFAIPANLVQNFMDQAVAGETRFQRPWAGIVGQAMDAGMAEAMGLPRPEGVVVSDLHPESPFKAAGLAVGDVILALEGELTDSPQEVMFRLAAMGIGRDVTVRFLHQGSPKEARLTLVAPPDSPPRAEQRVEGDVVLRGLSVARINPAVTAEMDLPSEVTEGVVVTGVDDLAAASGLRRGDILLAINGARVQEPGDVAPLAQPTQRRWSIEVLRGGRPLLLRFRI</sequence>
<evidence type="ECO:0000256" key="1">
    <source>
        <dbReference type="ARBA" id="ARBA00004418"/>
    </source>
</evidence>
<dbReference type="InterPro" id="IPR036034">
    <property type="entry name" value="PDZ_sf"/>
</dbReference>
<dbReference type="NCBIfam" id="TIGR02037">
    <property type="entry name" value="degP_htrA_DO"/>
    <property type="match status" value="1"/>
</dbReference>
<evidence type="ECO:0000256" key="4">
    <source>
        <dbReference type="ARBA" id="ARBA00022729"/>
    </source>
</evidence>
<dbReference type="PROSITE" id="PS50106">
    <property type="entry name" value="PDZ"/>
    <property type="match status" value="1"/>
</dbReference>
<dbReference type="Gene3D" id="2.30.42.10">
    <property type="match status" value="1"/>
</dbReference>
<keyword evidence="8" id="KW-0720">Serine protease</keyword>
<protein>
    <submittedName>
        <fullName evidence="13">Do family serine endopeptidase</fullName>
    </submittedName>
</protein>
<keyword evidence="5" id="KW-0677">Repeat</keyword>
<dbReference type="GO" id="GO:0042597">
    <property type="term" value="C:periplasmic space"/>
    <property type="evidence" value="ECO:0007669"/>
    <property type="project" value="UniProtKB-SubCell"/>
</dbReference>
<dbReference type="InterPro" id="IPR009003">
    <property type="entry name" value="Peptidase_S1_PA"/>
</dbReference>
<feature type="active site" description="Charge relay system" evidence="9">
    <location>
        <position position="131"/>
    </location>
</feature>
<keyword evidence="6" id="KW-0574">Periplasm</keyword>
<feature type="domain" description="PDZ" evidence="12">
    <location>
        <begin position="255"/>
        <end position="313"/>
    </location>
</feature>
<dbReference type="Pfam" id="PF13365">
    <property type="entry name" value="Trypsin_2"/>
    <property type="match status" value="1"/>
</dbReference>
<organism evidence="13 14">
    <name type="scientific">Gemmobacter fulvus</name>
    <dbReference type="NCBI Taxonomy" id="2840474"/>
    <lineage>
        <taxon>Bacteria</taxon>
        <taxon>Pseudomonadati</taxon>
        <taxon>Pseudomonadota</taxon>
        <taxon>Alphaproteobacteria</taxon>
        <taxon>Rhodobacterales</taxon>
        <taxon>Paracoccaceae</taxon>
        <taxon>Gemmobacter</taxon>
    </lineage>
</organism>